<evidence type="ECO:0000259" key="3">
    <source>
        <dbReference type="Pfam" id="PF08620"/>
    </source>
</evidence>
<reference evidence="6" key="1">
    <citation type="submission" date="2016-05" db="EMBL/GenBank/DDBJ databases">
        <title>Comparative genomics of biotechnologically important yeasts.</title>
        <authorList>
            <consortium name="DOE Joint Genome Institute"/>
            <person name="Riley R."/>
            <person name="Haridas S."/>
            <person name="Wolfe K.H."/>
            <person name="Lopes M.R."/>
            <person name="Hittinger C.T."/>
            <person name="Goker M."/>
            <person name="Salamov A."/>
            <person name="Wisecaver J."/>
            <person name="Long T.M."/>
            <person name="Aerts A.L."/>
            <person name="Barry K."/>
            <person name="Choi C."/>
            <person name="Clum A."/>
            <person name="Coughlan A.Y."/>
            <person name="Deshpande S."/>
            <person name="Douglass A.P."/>
            <person name="Hanson S.J."/>
            <person name="Klenk H.-P."/>
            <person name="Labutti K."/>
            <person name="Lapidus A."/>
            <person name="Lindquist E."/>
            <person name="Lipzen A."/>
            <person name="Meier-Kolthoff J.P."/>
            <person name="Ohm R.A."/>
            <person name="Otillar R.P."/>
            <person name="Pangilinan J."/>
            <person name="Peng Y."/>
            <person name="Rokas A."/>
            <person name="Rosa C.A."/>
            <person name="Scheuner C."/>
            <person name="Sibirny A.A."/>
            <person name="Slot J.C."/>
            <person name="Stielow J.B."/>
            <person name="Sun H."/>
            <person name="Kurtzman C.P."/>
            <person name="Blackwell M."/>
            <person name="Grigoriev I.V."/>
            <person name="Jeffries T.W."/>
        </authorList>
    </citation>
    <scope>NUCLEOTIDE SEQUENCE [LARGE SCALE GENOMIC DNA]</scope>
    <source>
        <strain evidence="6">NRRL Y-12698</strain>
    </source>
</reference>
<proteinExistence type="inferred from homology"/>
<evidence type="ECO:0008006" key="7">
    <source>
        <dbReference type="Google" id="ProtNLM"/>
    </source>
</evidence>
<dbReference type="AlphaFoldDB" id="A0A1E3QRF9"/>
<dbReference type="EMBL" id="KV454430">
    <property type="protein sequence ID" value="ODQ80296.1"/>
    <property type="molecule type" value="Genomic_DNA"/>
</dbReference>
<gene>
    <name evidence="5" type="ORF">BABINDRAFT_61500</name>
</gene>
<dbReference type="RefSeq" id="XP_018985624.1">
    <property type="nucleotide sequence ID" value="XM_019132367.1"/>
</dbReference>
<dbReference type="GO" id="GO:0006366">
    <property type="term" value="P:transcription by RNA polymerase II"/>
    <property type="evidence" value="ECO:0007669"/>
    <property type="project" value="EnsemblFungi"/>
</dbReference>
<dbReference type="Proteomes" id="UP000094336">
    <property type="component" value="Unassembled WGS sequence"/>
</dbReference>
<protein>
    <recommendedName>
        <fullName evidence="7">RNA polymerase II-associated protein RBA50</fullName>
    </recommendedName>
</protein>
<comment type="similarity">
    <text evidence="1">Belongs to the RPAP1 family.</text>
</comment>
<feature type="region of interest" description="Disordered" evidence="2">
    <location>
        <begin position="121"/>
        <end position="143"/>
    </location>
</feature>
<dbReference type="InterPro" id="IPR039913">
    <property type="entry name" value="RPAP1/Rba50"/>
</dbReference>
<feature type="region of interest" description="Disordered" evidence="2">
    <location>
        <begin position="12"/>
        <end position="35"/>
    </location>
</feature>
<dbReference type="PANTHER" id="PTHR21483:SF18">
    <property type="entry name" value="RNA POLYMERASE II-ASSOCIATED PROTEIN 1"/>
    <property type="match status" value="1"/>
</dbReference>
<dbReference type="InterPro" id="IPR013930">
    <property type="entry name" value="RPAP1_N"/>
</dbReference>
<name>A0A1E3QRF9_9ASCO</name>
<keyword evidence="6" id="KW-1185">Reference proteome</keyword>
<evidence type="ECO:0000313" key="6">
    <source>
        <dbReference type="Proteomes" id="UP000094336"/>
    </source>
</evidence>
<feature type="domain" description="RPAP1 C-terminal" evidence="3">
    <location>
        <begin position="296"/>
        <end position="363"/>
    </location>
</feature>
<dbReference type="OrthoDB" id="348201at2759"/>
<evidence type="ECO:0000256" key="1">
    <source>
        <dbReference type="ARBA" id="ARBA00009953"/>
    </source>
</evidence>
<organism evidence="5 6">
    <name type="scientific">Babjeviella inositovora NRRL Y-12698</name>
    <dbReference type="NCBI Taxonomy" id="984486"/>
    <lineage>
        <taxon>Eukaryota</taxon>
        <taxon>Fungi</taxon>
        <taxon>Dikarya</taxon>
        <taxon>Ascomycota</taxon>
        <taxon>Saccharomycotina</taxon>
        <taxon>Pichiomycetes</taxon>
        <taxon>Serinales incertae sedis</taxon>
        <taxon>Babjeviella</taxon>
    </lineage>
</organism>
<evidence type="ECO:0000259" key="4">
    <source>
        <dbReference type="Pfam" id="PF08621"/>
    </source>
</evidence>
<dbReference type="STRING" id="984486.A0A1E3QRF9"/>
<dbReference type="GeneID" id="30150220"/>
<sequence length="437" mass="49213">MDLIGDIVEHDIPAPVEPSFPTGPMPDMSKRKPSAWRKRFEQKGIASMSGFKKMDYLGLSEAEKINQENIEVLSQMSAEEREREKQELIDSLDPMILQALIKRANKRSSEAEAEIEGYGTWIGGTKEDDKRGKNSDEAAWGGGLNSADVDKALGLGGASLVKDLKENVEAASSKTSLEDKKVRFNTTAKVQYDDEDDLVDAEGWEDVEYLDDLAPSFEAAQALDNQTLEEMMNSVHFPRRQVADPTENKLDLDDPDFNRKLHEKYFPDLPMDTEKLKWMEPVKVTANALVYDNINELRFDFRGDLIIPDENAAIPTHAGLHHHSEDAQMAGYTFRELAHLARSKMNSQRCIAIQTLGRILHKLGKKAYNIVPESAGADAPEQELSWAEFEKMCREVIAELRITETLEAAADEKLTKNLSVRNYAIEALWLWKQGESN</sequence>
<feature type="domain" description="RPAP1 N-terminal" evidence="4">
    <location>
        <begin position="63"/>
        <end position="107"/>
    </location>
</feature>
<evidence type="ECO:0000313" key="5">
    <source>
        <dbReference type="EMBL" id="ODQ80296.1"/>
    </source>
</evidence>
<dbReference type="InterPro" id="IPR013929">
    <property type="entry name" value="RPAP1_C"/>
</dbReference>
<dbReference type="Pfam" id="PF08621">
    <property type="entry name" value="RPAP1_N"/>
    <property type="match status" value="1"/>
</dbReference>
<feature type="compositionally biased region" description="Pro residues" evidence="2">
    <location>
        <begin position="15"/>
        <end position="24"/>
    </location>
</feature>
<dbReference type="Pfam" id="PF08620">
    <property type="entry name" value="RPAP1_C"/>
    <property type="match status" value="1"/>
</dbReference>
<accession>A0A1E3QRF9</accession>
<feature type="compositionally biased region" description="Basic and acidic residues" evidence="2">
    <location>
        <begin position="125"/>
        <end position="136"/>
    </location>
</feature>
<dbReference type="PANTHER" id="PTHR21483">
    <property type="entry name" value="RNA POLYMERASE II-ASSOCIATED PROTEIN 1"/>
    <property type="match status" value="1"/>
</dbReference>
<evidence type="ECO:0000256" key="2">
    <source>
        <dbReference type="SAM" id="MobiDB-lite"/>
    </source>
</evidence>